<gene>
    <name evidence="6" type="ORF">Cvel_17522</name>
</gene>
<dbReference type="InterPro" id="IPR019734">
    <property type="entry name" value="TPR_rpt"/>
</dbReference>
<organism evidence="6">
    <name type="scientific">Chromera velia CCMP2878</name>
    <dbReference type="NCBI Taxonomy" id="1169474"/>
    <lineage>
        <taxon>Eukaryota</taxon>
        <taxon>Sar</taxon>
        <taxon>Alveolata</taxon>
        <taxon>Colpodellida</taxon>
        <taxon>Chromeraceae</taxon>
        <taxon>Chromera</taxon>
    </lineage>
</organism>
<dbReference type="SUPFAM" id="SSF48452">
    <property type="entry name" value="TPR-like"/>
    <property type="match status" value="1"/>
</dbReference>
<dbReference type="Gene3D" id="1.25.40.10">
    <property type="entry name" value="Tetratricopeptide repeat domain"/>
    <property type="match status" value="1"/>
</dbReference>
<feature type="repeat" description="TPR" evidence="3">
    <location>
        <begin position="730"/>
        <end position="763"/>
    </location>
</feature>
<dbReference type="EMBL" id="CDMZ01000446">
    <property type="protein sequence ID" value="CEM14545.1"/>
    <property type="molecule type" value="Genomic_DNA"/>
</dbReference>
<feature type="compositionally biased region" description="Basic and acidic residues" evidence="5">
    <location>
        <begin position="404"/>
        <end position="418"/>
    </location>
</feature>
<dbReference type="Pfam" id="PF13432">
    <property type="entry name" value="TPR_16"/>
    <property type="match status" value="1"/>
</dbReference>
<feature type="repeat" description="TPR" evidence="3">
    <location>
        <begin position="696"/>
        <end position="729"/>
    </location>
</feature>
<keyword evidence="4" id="KW-0175">Coiled coil</keyword>
<dbReference type="PROSITE" id="PS50005">
    <property type="entry name" value="TPR"/>
    <property type="match status" value="2"/>
</dbReference>
<feature type="region of interest" description="Disordered" evidence="5">
    <location>
        <begin position="372"/>
        <end position="447"/>
    </location>
</feature>
<keyword evidence="2 3" id="KW-0802">TPR repeat</keyword>
<dbReference type="PhylomeDB" id="A0A0G4FKR2"/>
<dbReference type="SMART" id="SM00028">
    <property type="entry name" value="TPR"/>
    <property type="match status" value="3"/>
</dbReference>
<feature type="region of interest" description="Disordered" evidence="5">
    <location>
        <begin position="1005"/>
        <end position="1025"/>
    </location>
</feature>
<accession>A0A0G4FKR2</accession>
<feature type="compositionally biased region" description="Acidic residues" evidence="5">
    <location>
        <begin position="394"/>
        <end position="403"/>
    </location>
</feature>
<sequence length="1025" mass="112857">METDILLLRKALPESVRGTSDGIACSALIDLVQSGEFLSVLQSEWLQSLVVCLKKGECFPYRNVDEIPQRLGPAVSAFVQSGGDGDSSAAVLRVGALVLAVVCLKIHLQAAVTGPPFRPSKLSAQHLEGKELVTGGEALGREADNRGLSDFCVLGDPDATADAEGEILAKSALVALSIDGEQAYERTNAAAYLWTALELLRHPALKGTPFLAVWQGRAAFLHQRALTGGHLAPAPSLIRDSVSRVVAWMKERGALDRSFKLSSGAQSAQTLRALSGGVLKDPWRLDLEHEREREEENEETEEIEEETVRRERGLCSLLLLELALRVSYFGRLPLFDDLSRRACELVDFSYEITGARGRRREYQRDATAQLVVKTKSGPPKASGEKGGKGKGLEPVEEGEGEQEGAERESEEVCGKTEEVEGTGGNVAVGGEGGERENETGGDAQVKRDRVVTLRDLDPDTDILENVKLAEEDEDTKASVETALSALQQCLLLARCSYIMEAMPAKDELSMEELGAVVARSLVLPKNLEERKQVEGEEGQGQKDEGILSANWLVFSAGLWFRCKTEHHRSKTMERACLQLQALVDQFDDERPEGPHRLKFAHSVDFPNKWEAKRELGKRMLRIGSVMSAFGVFEEMKMWEEAVECLAVAGRKEAALEILRKRLEESPTPALWCSLGDLQQDPGCYRKAWDLSKQRLARAQRSLGVFHFRRGQLEEAAAAFLLALEINPLHANSWFTCGCAQMKLGKWKEALRSFGQVVALEEDQAEAWANLAAVHVQLENWKAARIVIGEAMKRARESWKIAESFCNITLRIRDLPGVFEGLRVLLNAGRGRELPPHVVRGAAELVLQDAPTLQEGKTGRFYLPAAVRVFEDITKHVSSSPPVFALFSRLLEADGQYKRAFEVRQKEVRALQQLLWEPQRIAPGEAKQAEKGAEGLAALVGALEGAAASMVACLRRLKEGEGKGGEGDILAFSGSLKMTLSQVSKKLRIKFEEKFASEAARFLELLKETETLDPTPAEEEEEEEGK</sequence>
<feature type="compositionally biased region" description="Gly residues" evidence="5">
    <location>
        <begin position="421"/>
        <end position="431"/>
    </location>
</feature>
<evidence type="ECO:0000256" key="5">
    <source>
        <dbReference type="SAM" id="MobiDB-lite"/>
    </source>
</evidence>
<dbReference type="InterPro" id="IPR044244">
    <property type="entry name" value="TTC27/Emw1"/>
</dbReference>
<proteinExistence type="predicted"/>
<dbReference type="Pfam" id="PF14559">
    <property type="entry name" value="TPR_19"/>
    <property type="match status" value="1"/>
</dbReference>
<feature type="coiled-coil region" evidence="4">
    <location>
        <begin position="284"/>
        <end position="311"/>
    </location>
</feature>
<dbReference type="VEuPathDB" id="CryptoDB:Cvel_17522"/>
<evidence type="ECO:0000256" key="1">
    <source>
        <dbReference type="ARBA" id="ARBA00022737"/>
    </source>
</evidence>
<protein>
    <submittedName>
        <fullName evidence="6">Uncharacterized protein</fullName>
    </submittedName>
</protein>
<feature type="compositionally biased region" description="Basic and acidic residues" evidence="5">
    <location>
        <begin position="382"/>
        <end position="393"/>
    </location>
</feature>
<evidence type="ECO:0000256" key="4">
    <source>
        <dbReference type="SAM" id="Coils"/>
    </source>
</evidence>
<evidence type="ECO:0000256" key="3">
    <source>
        <dbReference type="PROSITE-ProRule" id="PRU00339"/>
    </source>
</evidence>
<feature type="compositionally biased region" description="Basic and acidic residues" evidence="5">
    <location>
        <begin position="432"/>
        <end position="447"/>
    </location>
</feature>
<dbReference type="AlphaFoldDB" id="A0A0G4FKR2"/>
<reference evidence="6" key="1">
    <citation type="submission" date="2014-11" db="EMBL/GenBank/DDBJ databases">
        <authorList>
            <person name="Otto D Thomas"/>
            <person name="Naeem Raeece"/>
        </authorList>
    </citation>
    <scope>NUCLEOTIDE SEQUENCE</scope>
</reference>
<dbReference type="InterPro" id="IPR011990">
    <property type="entry name" value="TPR-like_helical_dom_sf"/>
</dbReference>
<name>A0A0G4FKR2_9ALVE</name>
<dbReference type="PANTHER" id="PTHR16193">
    <property type="entry name" value="TETRATRICOPEPTIDE REPEAT PROTEIN 27"/>
    <property type="match status" value="1"/>
</dbReference>
<keyword evidence="1" id="KW-0677">Repeat</keyword>
<evidence type="ECO:0000256" key="2">
    <source>
        <dbReference type="ARBA" id="ARBA00022803"/>
    </source>
</evidence>
<dbReference type="PANTHER" id="PTHR16193:SF0">
    <property type="entry name" value="TETRATRICOPEPTIDE REPEAT PROTEIN 27"/>
    <property type="match status" value="1"/>
</dbReference>
<feature type="compositionally biased region" description="Acidic residues" evidence="5">
    <location>
        <begin position="1015"/>
        <end position="1025"/>
    </location>
</feature>
<evidence type="ECO:0000313" key="6">
    <source>
        <dbReference type="EMBL" id="CEM14545.1"/>
    </source>
</evidence>